<organism evidence="1 2">
    <name type="scientific">Naganishia friedmannii</name>
    <dbReference type="NCBI Taxonomy" id="89922"/>
    <lineage>
        <taxon>Eukaryota</taxon>
        <taxon>Fungi</taxon>
        <taxon>Dikarya</taxon>
        <taxon>Basidiomycota</taxon>
        <taxon>Agaricomycotina</taxon>
        <taxon>Tremellomycetes</taxon>
        <taxon>Filobasidiales</taxon>
        <taxon>Filobasidiaceae</taxon>
        <taxon>Naganishia</taxon>
    </lineage>
</organism>
<evidence type="ECO:0000313" key="2">
    <source>
        <dbReference type="Proteomes" id="UP001227268"/>
    </source>
</evidence>
<evidence type="ECO:0000313" key="1">
    <source>
        <dbReference type="EMBL" id="KAJ9096814.1"/>
    </source>
</evidence>
<reference evidence="1" key="1">
    <citation type="submission" date="2023-04" db="EMBL/GenBank/DDBJ databases">
        <title>Draft Genome sequencing of Naganishia species isolated from polar environments using Oxford Nanopore Technology.</title>
        <authorList>
            <person name="Leo P."/>
            <person name="Venkateswaran K."/>
        </authorList>
    </citation>
    <scope>NUCLEOTIDE SEQUENCE</scope>
    <source>
        <strain evidence="1">MNA-CCFEE 5423</strain>
    </source>
</reference>
<keyword evidence="2" id="KW-1185">Reference proteome</keyword>
<name>A0ACC2VCC0_9TREE</name>
<comment type="caution">
    <text evidence="1">The sequence shown here is derived from an EMBL/GenBank/DDBJ whole genome shotgun (WGS) entry which is preliminary data.</text>
</comment>
<protein>
    <submittedName>
        <fullName evidence="1">Uncharacterized protein</fullName>
    </submittedName>
</protein>
<gene>
    <name evidence="1" type="ORF">QFC21_005085</name>
</gene>
<sequence>MATTILRPGLTMRCGMTTLGQHHNVAIGITAAAQTQVNLARSLSSQYSASRRRLSTHDTIKAALPLQLYPHQMEAAASCVEAVQNGRHRIAVSLPTGSGKTVIYTALIPFLKNEGSSGGQVLVVVPNTGMFSSVASGRVTDNRDADLAHQTYNFIRHNLPHFSVGIEQGNSQASGQDDVIVATYQSMRQDSRLQRYGSTQIKGIILDEAHHVAASSYRKILSCLTASSRPMSNVPVIGFSATMGCRADGQALSAILDEIVYHKDVSALIDSGHLTPATYTNVRTGRDFSSLEVSRMTYDFDEESAAAMVNTPAFNSIVVQTYLSQCSKAPGFGLRTFVADQPFTEDRKCTVVYALNYAHTRDLLSAFRQAEVAARSLTGFNTVEERSQTLADFAQGKFSVLIGGLLLIESANMPSVDSILLARPTRSRIAFAQMVGRGALLHPGKADYRIIDFCDNKNHNGGFNNLATISGLQQATYNLPRLQAILQNRDVIHDAANVHDFAYLENVSTVPEAVSVEEASYEDEAAPFHALDGEDPFSRDCPEGRKARRMSRYAWICCNTGRYVLSISKEECISITLTDRTFVIKWEGRVNSYLFFSRKEEIVVGEASDLHAAFEAADLMLEGSMTRFELARLQRFAPWRSRTLATECLDRLKREMSRYGRLQLLKDSMALTVGQVSTILTVLKQTA</sequence>
<proteinExistence type="predicted"/>
<dbReference type="EMBL" id="JASBWT010000018">
    <property type="protein sequence ID" value="KAJ9096814.1"/>
    <property type="molecule type" value="Genomic_DNA"/>
</dbReference>
<dbReference type="Proteomes" id="UP001227268">
    <property type="component" value="Unassembled WGS sequence"/>
</dbReference>
<accession>A0ACC2VCC0</accession>